<sequence length="261" mass="28188">MSSQTFGEGEGGGFLTVMAEMIENIGRNLNLSSDVVIQALILFLALTMGLVLLNIPRKALLTRFRRKNQSNLEARRHFIKGAQFLARARSAGKKSTLSVSLARSAREESDRAIALDSRDAAAYILKALALDFQGHHVSALRSLDTALSPSLSKSLASKERGDALFKRAEIQLAVNKKRKVESAVSDLVEAVKLNPENGNAFCLLGECYEKKEMKSAARSAYESAVRIQVGASSTGALEALSKLAQASTSLQTQTEITEQSS</sequence>
<dbReference type="InterPro" id="IPR050498">
    <property type="entry name" value="Ycf3"/>
</dbReference>
<evidence type="ECO:0000256" key="3">
    <source>
        <dbReference type="SAM" id="Phobius"/>
    </source>
</evidence>
<dbReference type="Gene3D" id="1.25.40.10">
    <property type="entry name" value="Tetratricopeptide repeat domain"/>
    <property type="match status" value="1"/>
</dbReference>
<dbReference type="SUPFAM" id="SSF48452">
    <property type="entry name" value="TPR-like"/>
    <property type="match status" value="1"/>
</dbReference>
<accession>A0A0K9PID4</accession>
<name>A0A0K9PID4_ZOSMR</name>
<feature type="transmembrane region" description="Helical" evidence="3">
    <location>
        <begin position="35"/>
        <end position="55"/>
    </location>
</feature>
<protein>
    <submittedName>
        <fullName evidence="4">Uncharacterized protein</fullName>
    </submittedName>
</protein>
<reference evidence="5" key="1">
    <citation type="journal article" date="2016" name="Nature">
        <title>The genome of the seagrass Zostera marina reveals angiosperm adaptation to the sea.</title>
        <authorList>
            <person name="Olsen J.L."/>
            <person name="Rouze P."/>
            <person name="Verhelst B."/>
            <person name="Lin Y.-C."/>
            <person name="Bayer T."/>
            <person name="Collen J."/>
            <person name="Dattolo E."/>
            <person name="De Paoli E."/>
            <person name="Dittami S."/>
            <person name="Maumus F."/>
            <person name="Michel G."/>
            <person name="Kersting A."/>
            <person name="Lauritano C."/>
            <person name="Lohaus R."/>
            <person name="Toepel M."/>
            <person name="Tonon T."/>
            <person name="Vanneste K."/>
            <person name="Amirebrahimi M."/>
            <person name="Brakel J."/>
            <person name="Bostroem C."/>
            <person name="Chovatia M."/>
            <person name="Grimwood J."/>
            <person name="Jenkins J.W."/>
            <person name="Jueterbock A."/>
            <person name="Mraz A."/>
            <person name="Stam W.T."/>
            <person name="Tice H."/>
            <person name="Bornberg-Bauer E."/>
            <person name="Green P.J."/>
            <person name="Pearson G.A."/>
            <person name="Procaccini G."/>
            <person name="Duarte C.M."/>
            <person name="Schmutz J."/>
            <person name="Reusch T.B.H."/>
            <person name="Van de Peer Y."/>
        </authorList>
    </citation>
    <scope>NUCLEOTIDE SEQUENCE [LARGE SCALE GENOMIC DNA]</scope>
    <source>
        <strain evidence="5">cv. Finnish</strain>
    </source>
</reference>
<dbReference type="InterPro" id="IPR011990">
    <property type="entry name" value="TPR-like_helical_dom_sf"/>
</dbReference>
<evidence type="ECO:0000313" key="4">
    <source>
        <dbReference type="EMBL" id="KMZ68002.1"/>
    </source>
</evidence>
<dbReference type="OMA" id="GRCYERK"/>
<evidence type="ECO:0000256" key="1">
    <source>
        <dbReference type="ARBA" id="ARBA00022737"/>
    </source>
</evidence>
<keyword evidence="3" id="KW-1133">Transmembrane helix</keyword>
<gene>
    <name evidence="4" type="ORF">ZOSMA_24G00220</name>
</gene>
<evidence type="ECO:0000256" key="2">
    <source>
        <dbReference type="ARBA" id="ARBA00022803"/>
    </source>
</evidence>
<dbReference type="OrthoDB" id="1870799at2759"/>
<keyword evidence="2" id="KW-0802">TPR repeat</keyword>
<dbReference type="PANTHER" id="PTHR44858:SF1">
    <property type="entry name" value="UDP-N-ACETYLGLUCOSAMINE--PEPTIDE N-ACETYLGLUCOSAMINYLTRANSFERASE SPINDLY-RELATED"/>
    <property type="match status" value="1"/>
</dbReference>
<organism evidence="4 5">
    <name type="scientific">Zostera marina</name>
    <name type="common">Eelgrass</name>
    <dbReference type="NCBI Taxonomy" id="29655"/>
    <lineage>
        <taxon>Eukaryota</taxon>
        <taxon>Viridiplantae</taxon>
        <taxon>Streptophyta</taxon>
        <taxon>Embryophyta</taxon>
        <taxon>Tracheophyta</taxon>
        <taxon>Spermatophyta</taxon>
        <taxon>Magnoliopsida</taxon>
        <taxon>Liliopsida</taxon>
        <taxon>Zosteraceae</taxon>
        <taxon>Zostera</taxon>
    </lineage>
</organism>
<keyword evidence="1" id="KW-0677">Repeat</keyword>
<evidence type="ECO:0000313" key="5">
    <source>
        <dbReference type="Proteomes" id="UP000036987"/>
    </source>
</evidence>
<dbReference type="PANTHER" id="PTHR44858">
    <property type="entry name" value="TETRATRICOPEPTIDE REPEAT PROTEIN 6"/>
    <property type="match status" value="1"/>
</dbReference>
<dbReference type="EMBL" id="LFYR01000864">
    <property type="protein sequence ID" value="KMZ68002.1"/>
    <property type="molecule type" value="Genomic_DNA"/>
</dbReference>
<dbReference type="Proteomes" id="UP000036987">
    <property type="component" value="Unassembled WGS sequence"/>
</dbReference>
<proteinExistence type="predicted"/>
<dbReference type="AlphaFoldDB" id="A0A0K9PID4"/>
<keyword evidence="5" id="KW-1185">Reference proteome</keyword>
<keyword evidence="3" id="KW-0812">Transmembrane</keyword>
<comment type="caution">
    <text evidence="4">The sequence shown here is derived from an EMBL/GenBank/DDBJ whole genome shotgun (WGS) entry which is preliminary data.</text>
</comment>
<keyword evidence="3" id="KW-0472">Membrane</keyword>